<name>A0ACB8C4S0_DERSI</name>
<accession>A0ACB8C4S0</accession>
<sequence>MLPVGDQQLPFRGHAKASGDTCRVVINIDPVASSSSIKPNLEWPKGTILAARDSNVAVLILEGPKVFRFIFYCCQVAYVRFYKKTVPDHGLPQPKTELLLPLRLPGAYQPEGLAQHDCQSRCILCTGRTNGARGCTGKSRKPIKLSQPVPAHPASPPPHTPPQGHVAMTQPKSGSRSKSPAPPPATAEHFPPLAAPPQECQKTLAVVAAAATQDPSSALFPIQVPLDELSPIDPTLLIQDRLTGLEQRSLTRERALRVLPDLLIQRIGETIVPKIMAEVLKAVQIWAMEDDP</sequence>
<organism evidence="1 2">
    <name type="scientific">Dermacentor silvarum</name>
    <name type="common">Tick</name>
    <dbReference type="NCBI Taxonomy" id="543639"/>
    <lineage>
        <taxon>Eukaryota</taxon>
        <taxon>Metazoa</taxon>
        <taxon>Ecdysozoa</taxon>
        <taxon>Arthropoda</taxon>
        <taxon>Chelicerata</taxon>
        <taxon>Arachnida</taxon>
        <taxon>Acari</taxon>
        <taxon>Parasitiformes</taxon>
        <taxon>Ixodida</taxon>
        <taxon>Ixodoidea</taxon>
        <taxon>Ixodidae</taxon>
        <taxon>Rhipicephalinae</taxon>
        <taxon>Dermacentor</taxon>
    </lineage>
</organism>
<keyword evidence="2" id="KW-1185">Reference proteome</keyword>
<gene>
    <name evidence="1" type="ORF">HPB49_017507</name>
</gene>
<reference evidence="1" key="1">
    <citation type="submission" date="2020-05" db="EMBL/GenBank/DDBJ databases">
        <title>Large-scale comparative analyses of tick genomes elucidate their genetic diversity and vector capacities.</title>
        <authorList>
            <person name="Jia N."/>
            <person name="Wang J."/>
            <person name="Shi W."/>
            <person name="Du L."/>
            <person name="Sun Y."/>
            <person name="Zhan W."/>
            <person name="Jiang J."/>
            <person name="Wang Q."/>
            <person name="Zhang B."/>
            <person name="Ji P."/>
            <person name="Sakyi L.B."/>
            <person name="Cui X."/>
            <person name="Yuan T."/>
            <person name="Jiang B."/>
            <person name="Yang W."/>
            <person name="Lam T.T.-Y."/>
            <person name="Chang Q."/>
            <person name="Ding S."/>
            <person name="Wang X."/>
            <person name="Zhu J."/>
            <person name="Ruan X."/>
            <person name="Zhao L."/>
            <person name="Wei J."/>
            <person name="Que T."/>
            <person name="Du C."/>
            <person name="Cheng J."/>
            <person name="Dai P."/>
            <person name="Han X."/>
            <person name="Huang E."/>
            <person name="Gao Y."/>
            <person name="Liu J."/>
            <person name="Shao H."/>
            <person name="Ye R."/>
            <person name="Li L."/>
            <person name="Wei W."/>
            <person name="Wang X."/>
            <person name="Wang C."/>
            <person name="Yang T."/>
            <person name="Huo Q."/>
            <person name="Li W."/>
            <person name="Guo W."/>
            <person name="Chen H."/>
            <person name="Zhou L."/>
            <person name="Ni X."/>
            <person name="Tian J."/>
            <person name="Zhou Y."/>
            <person name="Sheng Y."/>
            <person name="Liu T."/>
            <person name="Pan Y."/>
            <person name="Xia L."/>
            <person name="Li J."/>
            <person name="Zhao F."/>
            <person name="Cao W."/>
        </authorList>
    </citation>
    <scope>NUCLEOTIDE SEQUENCE</scope>
    <source>
        <strain evidence="1">Dsil-2018</strain>
    </source>
</reference>
<dbReference type="EMBL" id="CM023478">
    <property type="protein sequence ID" value="KAH7933815.1"/>
    <property type="molecule type" value="Genomic_DNA"/>
</dbReference>
<comment type="caution">
    <text evidence="1">The sequence shown here is derived from an EMBL/GenBank/DDBJ whole genome shotgun (WGS) entry which is preliminary data.</text>
</comment>
<protein>
    <submittedName>
        <fullName evidence="1">Uncharacterized protein</fullName>
    </submittedName>
</protein>
<evidence type="ECO:0000313" key="2">
    <source>
        <dbReference type="Proteomes" id="UP000821865"/>
    </source>
</evidence>
<evidence type="ECO:0000313" key="1">
    <source>
        <dbReference type="EMBL" id="KAH7933815.1"/>
    </source>
</evidence>
<proteinExistence type="predicted"/>
<dbReference type="Proteomes" id="UP000821865">
    <property type="component" value="Chromosome 9"/>
</dbReference>